<sequence>MKRNATKKAEGLFHLKVKTHSRCGRGAISSVSAAAYRGGTSLYDQRYGRRRTYSRKMEVIFSGVLLPEGAPIAFRDREVLWNACEAAEARIDARLFRELIIALPTQLSVEQNVELVTGYLSAMFVGDGMVASWDFHDLWSRPKGKPEAPLIHNPHIHVMLTTRTVDDTGFLGKQRAWDKADLVPIWRAAWASHCNHALAAAGVEVEIDHRSFAERGIDAVPTVHLGRRTAGNAKAWDRKRKHNQMARSARSSDSNSSSCERPEIERNARVAACTKQVAPKDDSLAGPTSSARSGDAQLFPVAAIEEPCDNCAGYQR</sequence>
<dbReference type="AlphaFoldDB" id="A0A080MGJ7"/>
<keyword evidence="5" id="KW-0808">Transferase</keyword>
<dbReference type="InterPro" id="IPR005053">
    <property type="entry name" value="MobA_MobL"/>
</dbReference>
<feature type="region of interest" description="Disordered" evidence="3">
    <location>
        <begin position="230"/>
        <end position="263"/>
    </location>
</feature>
<evidence type="ECO:0000313" key="5">
    <source>
        <dbReference type="EMBL" id="KFB76374.1"/>
    </source>
</evidence>
<keyword evidence="6" id="KW-1185">Reference proteome</keyword>
<evidence type="ECO:0000256" key="2">
    <source>
        <dbReference type="ARBA" id="ARBA00022971"/>
    </source>
</evidence>
<organism evidence="5 6">
    <name type="scientific">Candidatus Accumulibacter cognatus</name>
    <dbReference type="NCBI Taxonomy" id="2954383"/>
    <lineage>
        <taxon>Bacteria</taxon>
        <taxon>Pseudomonadati</taxon>
        <taxon>Pseudomonadota</taxon>
        <taxon>Betaproteobacteria</taxon>
        <taxon>Candidatus Accumulibacter</taxon>
    </lineage>
</organism>
<dbReference type="Gene3D" id="3.30.930.30">
    <property type="match status" value="1"/>
</dbReference>
<dbReference type="Pfam" id="PF03389">
    <property type="entry name" value="MobA_MobL"/>
    <property type="match status" value="1"/>
</dbReference>
<dbReference type="RefSeq" id="WP_034949754.1">
    <property type="nucleotide sequence ID" value="NZ_JDST02000056.1"/>
</dbReference>
<evidence type="ECO:0000313" key="6">
    <source>
        <dbReference type="Proteomes" id="UP000021315"/>
    </source>
</evidence>
<feature type="region of interest" description="Disordered" evidence="3">
    <location>
        <begin position="275"/>
        <end position="299"/>
    </location>
</feature>
<feature type="compositionally biased region" description="Low complexity" evidence="3">
    <location>
        <begin position="246"/>
        <end position="258"/>
    </location>
</feature>
<dbReference type="GO" id="GO:0016740">
    <property type="term" value="F:transferase activity"/>
    <property type="evidence" value="ECO:0007669"/>
    <property type="project" value="UniProtKB-KW"/>
</dbReference>
<feature type="domain" description="MobA/MobL protein" evidence="4">
    <location>
        <begin position="29"/>
        <end position="229"/>
    </location>
</feature>
<accession>A0A080MGJ7</accession>
<comment type="caution">
    <text evidence="5">The sequence shown here is derived from an EMBL/GenBank/DDBJ whole genome shotgun (WGS) entry which is preliminary data.</text>
</comment>
<evidence type="ECO:0000259" key="4">
    <source>
        <dbReference type="Pfam" id="PF03389"/>
    </source>
</evidence>
<reference evidence="5" key="1">
    <citation type="submission" date="2014-02" db="EMBL/GenBank/DDBJ databases">
        <title>Expanding our view of genomic diversity in Candidatus Accumulibacter clades.</title>
        <authorList>
            <person name="Skennerton C.T."/>
            <person name="Barr J.J."/>
            <person name="Slater F.R."/>
            <person name="Bond P.L."/>
            <person name="Tyson G.W."/>
        </authorList>
    </citation>
    <scope>NUCLEOTIDE SEQUENCE [LARGE SCALE GENOMIC DNA]</scope>
</reference>
<evidence type="ECO:0000256" key="1">
    <source>
        <dbReference type="ARBA" id="ARBA00010873"/>
    </source>
</evidence>
<dbReference type="Proteomes" id="UP000021315">
    <property type="component" value="Unassembled WGS sequence"/>
</dbReference>
<gene>
    <name evidence="5" type="primary">mobA_1</name>
    <name evidence="5" type="ORF">AW06_002517</name>
</gene>
<protein>
    <submittedName>
        <fullName evidence="5">DNA strand transferase</fullName>
    </submittedName>
</protein>
<proteinExistence type="inferred from homology"/>
<keyword evidence="2" id="KW-0184">Conjugation</keyword>
<name>A0A080MGJ7_9PROT</name>
<comment type="similarity">
    <text evidence="1">Belongs to the MobA/MobL family.</text>
</comment>
<evidence type="ECO:0000256" key="3">
    <source>
        <dbReference type="SAM" id="MobiDB-lite"/>
    </source>
</evidence>
<dbReference type="STRING" id="1453999.AW06_002517"/>
<dbReference type="EMBL" id="JDST02000056">
    <property type="protein sequence ID" value="KFB76374.1"/>
    <property type="molecule type" value="Genomic_DNA"/>
</dbReference>